<feature type="active site" description="Proton donor/acceptor" evidence="12 14">
    <location>
        <position position="133"/>
    </location>
</feature>
<evidence type="ECO:0000256" key="1">
    <source>
        <dbReference type="ARBA" id="ARBA00003294"/>
    </source>
</evidence>
<dbReference type="EMBL" id="JANFAV010000003">
    <property type="protein sequence ID" value="MCW6534311.1"/>
    <property type="molecule type" value="Genomic_DNA"/>
</dbReference>
<keyword evidence="17" id="KW-1185">Reference proteome</keyword>
<proteinExistence type="inferred from homology"/>
<evidence type="ECO:0000256" key="3">
    <source>
        <dbReference type="ARBA" id="ARBA00007592"/>
    </source>
</evidence>
<dbReference type="PIRSF" id="PIRSF001365">
    <property type="entry name" value="DHDPS"/>
    <property type="match status" value="1"/>
</dbReference>
<keyword evidence="10 12" id="KW-0704">Schiff base</keyword>
<dbReference type="GO" id="GO:0005829">
    <property type="term" value="C:cytosol"/>
    <property type="evidence" value="ECO:0007669"/>
    <property type="project" value="TreeGrafter"/>
</dbReference>
<dbReference type="EC" id="4.3.3.7" evidence="4 12"/>
<dbReference type="PANTHER" id="PTHR12128">
    <property type="entry name" value="DIHYDRODIPICOLINATE SYNTHASE"/>
    <property type="match status" value="1"/>
</dbReference>
<evidence type="ECO:0000313" key="16">
    <source>
        <dbReference type="EMBL" id="MCW6534311.1"/>
    </source>
</evidence>
<dbReference type="Gene3D" id="3.20.20.70">
    <property type="entry name" value="Aldolase class I"/>
    <property type="match status" value="1"/>
</dbReference>
<evidence type="ECO:0000256" key="15">
    <source>
        <dbReference type="PIRSR" id="PIRSR001365-2"/>
    </source>
</evidence>
<dbReference type="GO" id="GO:0008840">
    <property type="term" value="F:4-hydroxy-tetrahydrodipicolinate synthase activity"/>
    <property type="evidence" value="ECO:0007669"/>
    <property type="project" value="UniProtKB-UniRule"/>
</dbReference>
<evidence type="ECO:0000256" key="5">
    <source>
        <dbReference type="ARBA" id="ARBA00022490"/>
    </source>
</evidence>
<dbReference type="PANTHER" id="PTHR12128:SF66">
    <property type="entry name" value="4-HYDROXY-2-OXOGLUTARATE ALDOLASE, MITOCHONDRIAL"/>
    <property type="match status" value="1"/>
</dbReference>
<evidence type="ECO:0000256" key="8">
    <source>
        <dbReference type="ARBA" id="ARBA00023154"/>
    </source>
</evidence>
<dbReference type="Proteomes" id="UP001165565">
    <property type="component" value="Unassembled WGS sequence"/>
</dbReference>
<comment type="pathway">
    <text evidence="2 12">Amino-acid biosynthesis; L-lysine biosynthesis via DAP pathway; (S)-tetrahydrodipicolinate from L-aspartate: step 3/4.</text>
</comment>
<evidence type="ECO:0000256" key="2">
    <source>
        <dbReference type="ARBA" id="ARBA00005120"/>
    </source>
</evidence>
<dbReference type="GO" id="GO:0009089">
    <property type="term" value="P:lysine biosynthetic process via diaminopimelate"/>
    <property type="evidence" value="ECO:0007669"/>
    <property type="project" value="UniProtKB-UniRule"/>
</dbReference>
<dbReference type="HAMAP" id="MF_00418">
    <property type="entry name" value="DapA"/>
    <property type="match status" value="1"/>
</dbReference>
<feature type="site" description="Part of a proton relay during catalysis" evidence="12">
    <location>
        <position position="44"/>
    </location>
</feature>
<accession>A0AA41ZCW1</accession>
<feature type="site" description="Part of a proton relay during catalysis" evidence="12">
    <location>
        <position position="107"/>
    </location>
</feature>
<dbReference type="InterPro" id="IPR020624">
    <property type="entry name" value="Schiff_base-form_aldolases_CS"/>
</dbReference>
<keyword evidence="6 12" id="KW-0028">Amino-acid biosynthesis</keyword>
<gene>
    <name evidence="12 16" type="primary">dapA</name>
    <name evidence="16" type="ORF">NEE01_05865</name>
</gene>
<dbReference type="PRINTS" id="PR00146">
    <property type="entry name" value="DHPICSNTHASE"/>
</dbReference>
<evidence type="ECO:0000256" key="13">
    <source>
        <dbReference type="PIRNR" id="PIRNR001365"/>
    </source>
</evidence>
<comment type="subunit">
    <text evidence="12">Homotetramer; dimer of dimers.</text>
</comment>
<dbReference type="GO" id="GO:0019877">
    <property type="term" value="P:diaminopimelate biosynthetic process"/>
    <property type="evidence" value="ECO:0007669"/>
    <property type="project" value="UniProtKB-UniRule"/>
</dbReference>
<dbReference type="InterPro" id="IPR002220">
    <property type="entry name" value="DapA-like"/>
</dbReference>
<protein>
    <recommendedName>
        <fullName evidence="4 12">4-hydroxy-tetrahydrodipicolinate synthase</fullName>
        <shortName evidence="12">HTPA synthase</shortName>
        <ecNumber evidence="4 12">4.3.3.7</ecNumber>
    </recommendedName>
</protein>
<comment type="caution">
    <text evidence="12">Was originally thought to be a dihydrodipicolinate synthase (DHDPS), catalyzing the condensation of (S)-aspartate-beta-semialdehyde [(S)-ASA] and pyruvate to dihydrodipicolinate (DHDP). However, it was shown in E.coli that the product of the enzymatic reaction is not dihydrodipicolinate but in fact (4S)-4-hydroxy-2,3,4,5-tetrahydro-(2S)-dipicolinic acid (HTPA), and that the consecutive dehydration reaction leading to DHDP is not spontaneous but catalyzed by DapB.</text>
</comment>
<dbReference type="NCBIfam" id="TIGR00674">
    <property type="entry name" value="dapA"/>
    <property type="match status" value="1"/>
</dbReference>
<feature type="active site" description="Schiff-base intermediate with substrate" evidence="12 14">
    <location>
        <position position="163"/>
    </location>
</feature>
<dbReference type="InterPro" id="IPR005263">
    <property type="entry name" value="DapA"/>
</dbReference>
<keyword evidence="9 12" id="KW-0456">Lyase</keyword>
<sequence>MFSGSIPALVTPFDAHGEFIESAYRDLVEWQIAEGSAALVPCGTTGEAATLTKDEQFAIVKVCVDQAKGRVPVIAGAGSNDTRVAAANLIAAKEAGADAALMVPPYYNRPSQEGIYQHFAALAPQSPLPIVLYNVPARTVTDIQPETLIRIVSDFPELFVAVKDASGVLQRVSQHRAALGDGFCQLSGNDDLALGYNATGGVGCISVTANVAPRLCADFQAACAAGDYAKALELNDRLFALHVALFTDASPGPVKYAMTKVRPGFPEGLRLPMTWPGEAARKAVDAGLARAGL</sequence>
<evidence type="ECO:0000256" key="12">
    <source>
        <dbReference type="HAMAP-Rule" id="MF_00418"/>
    </source>
</evidence>
<organism evidence="16 17">
    <name type="scientific">Sphingomonas lycopersici</name>
    <dbReference type="NCBI Taxonomy" id="2951807"/>
    <lineage>
        <taxon>Bacteria</taxon>
        <taxon>Pseudomonadati</taxon>
        <taxon>Pseudomonadota</taxon>
        <taxon>Alphaproteobacteria</taxon>
        <taxon>Sphingomonadales</taxon>
        <taxon>Sphingomonadaceae</taxon>
        <taxon>Sphingomonas</taxon>
    </lineage>
</organism>
<evidence type="ECO:0000256" key="9">
    <source>
        <dbReference type="ARBA" id="ARBA00023239"/>
    </source>
</evidence>
<dbReference type="SMART" id="SM01130">
    <property type="entry name" value="DHDPS"/>
    <property type="match status" value="1"/>
</dbReference>
<evidence type="ECO:0000256" key="10">
    <source>
        <dbReference type="ARBA" id="ARBA00023270"/>
    </source>
</evidence>
<dbReference type="Pfam" id="PF00701">
    <property type="entry name" value="DHDPS"/>
    <property type="match status" value="1"/>
</dbReference>
<evidence type="ECO:0000313" key="17">
    <source>
        <dbReference type="Proteomes" id="UP001165565"/>
    </source>
</evidence>
<evidence type="ECO:0000256" key="14">
    <source>
        <dbReference type="PIRSR" id="PIRSR001365-1"/>
    </source>
</evidence>
<dbReference type="PROSITE" id="PS00665">
    <property type="entry name" value="DHDPS_1"/>
    <property type="match status" value="1"/>
</dbReference>
<keyword evidence="7 12" id="KW-0220">Diaminopimelate biosynthesis</keyword>
<comment type="similarity">
    <text evidence="3 12 13">Belongs to the DapA family.</text>
</comment>
<evidence type="ECO:0000256" key="4">
    <source>
        <dbReference type="ARBA" id="ARBA00012086"/>
    </source>
</evidence>
<dbReference type="InterPro" id="IPR013785">
    <property type="entry name" value="Aldolase_TIM"/>
</dbReference>
<reference evidence="16" key="1">
    <citation type="submission" date="2022-06" db="EMBL/GenBank/DDBJ databases">
        <title>Sphingomonas sp. nov. isolated from rhizosphere soil of tomato.</title>
        <authorList>
            <person name="Dong H."/>
            <person name="Gao R."/>
        </authorList>
    </citation>
    <scope>NUCLEOTIDE SEQUENCE</scope>
    <source>
        <strain evidence="16">MMSM24</strain>
    </source>
</reference>
<comment type="caution">
    <text evidence="16">The sequence shown here is derived from an EMBL/GenBank/DDBJ whole genome shotgun (WGS) entry which is preliminary data.</text>
</comment>
<dbReference type="RefSeq" id="WP_265268246.1">
    <property type="nucleotide sequence ID" value="NZ_JANFAU010000002.1"/>
</dbReference>
<keyword evidence="5 12" id="KW-0963">Cytoplasm</keyword>
<feature type="binding site" evidence="12 15">
    <location>
        <position position="205"/>
    </location>
    <ligand>
        <name>pyruvate</name>
        <dbReference type="ChEBI" id="CHEBI:15361"/>
    </ligand>
</feature>
<evidence type="ECO:0000256" key="11">
    <source>
        <dbReference type="ARBA" id="ARBA00047836"/>
    </source>
</evidence>
<dbReference type="SUPFAM" id="SSF51569">
    <property type="entry name" value="Aldolase"/>
    <property type="match status" value="1"/>
</dbReference>
<feature type="binding site" evidence="12 15">
    <location>
        <position position="45"/>
    </location>
    <ligand>
        <name>pyruvate</name>
        <dbReference type="ChEBI" id="CHEBI:15361"/>
    </ligand>
</feature>
<evidence type="ECO:0000256" key="7">
    <source>
        <dbReference type="ARBA" id="ARBA00022915"/>
    </source>
</evidence>
<dbReference type="AlphaFoldDB" id="A0AA41ZCW1"/>
<comment type="catalytic activity">
    <reaction evidence="11 12">
        <text>L-aspartate 4-semialdehyde + pyruvate = (2S,4S)-4-hydroxy-2,3,4,5-tetrahydrodipicolinate + H2O + H(+)</text>
        <dbReference type="Rhea" id="RHEA:34171"/>
        <dbReference type="ChEBI" id="CHEBI:15361"/>
        <dbReference type="ChEBI" id="CHEBI:15377"/>
        <dbReference type="ChEBI" id="CHEBI:15378"/>
        <dbReference type="ChEBI" id="CHEBI:67139"/>
        <dbReference type="ChEBI" id="CHEBI:537519"/>
        <dbReference type="EC" id="4.3.3.7"/>
    </reaction>
</comment>
<dbReference type="CDD" id="cd00950">
    <property type="entry name" value="DHDPS"/>
    <property type="match status" value="1"/>
</dbReference>
<evidence type="ECO:0000256" key="6">
    <source>
        <dbReference type="ARBA" id="ARBA00022605"/>
    </source>
</evidence>
<keyword evidence="8 12" id="KW-0457">Lysine biosynthesis</keyword>
<name>A0AA41ZCW1_9SPHN</name>
<comment type="subcellular location">
    <subcellularLocation>
        <location evidence="12">Cytoplasm</location>
    </subcellularLocation>
</comment>
<comment type="function">
    <text evidence="1 12">Catalyzes the condensation of (S)-aspartate-beta-semialdehyde [(S)-ASA] and pyruvate to 4-hydroxy-tetrahydrodipicolinate (HTPA).</text>
</comment>